<protein>
    <submittedName>
        <fullName evidence="1">Uncharacterized protein</fullName>
    </submittedName>
</protein>
<accession>A0A0D0CA18</accession>
<name>A0A0D0CA18_9AGAR</name>
<dbReference type="OrthoDB" id="3067798at2759"/>
<dbReference type="AlphaFoldDB" id="A0A0D0CA18"/>
<dbReference type="HOGENOM" id="CLU_1170747_0_0_1"/>
<sequence length="237" mass="25683">MPSSPMLLLTVEAIDDISSILDRDSSGTTSNVGAIFRGRNVSHFASGLTIFNQNQGHCNQGQGHSQALAPVTAVFASDSKNNDDSSETSFSSPTLCSSNPLLLVIIIINNMPIPPLIPAWTIRRMYLPATLPLSDIVNTLSLCCHNLQHPEPFCSAFNLSRNSITQYIKFVLHDPSNAWSSCSVCTLIVPTLCTPMILGLPFLIHNNLVVDYASHSVIYKPSGFDLLHPSDTLPLPP</sequence>
<evidence type="ECO:0000313" key="1">
    <source>
        <dbReference type="EMBL" id="KIK59314.1"/>
    </source>
</evidence>
<dbReference type="EMBL" id="KN834780">
    <property type="protein sequence ID" value="KIK59314.1"/>
    <property type="molecule type" value="Genomic_DNA"/>
</dbReference>
<keyword evidence="2" id="KW-1185">Reference proteome</keyword>
<proteinExistence type="predicted"/>
<evidence type="ECO:0000313" key="2">
    <source>
        <dbReference type="Proteomes" id="UP000053593"/>
    </source>
</evidence>
<gene>
    <name evidence="1" type="ORF">GYMLUDRAFT_60228</name>
</gene>
<reference evidence="1 2" key="1">
    <citation type="submission" date="2014-04" db="EMBL/GenBank/DDBJ databases">
        <title>Evolutionary Origins and Diversification of the Mycorrhizal Mutualists.</title>
        <authorList>
            <consortium name="DOE Joint Genome Institute"/>
            <consortium name="Mycorrhizal Genomics Consortium"/>
            <person name="Kohler A."/>
            <person name="Kuo A."/>
            <person name="Nagy L.G."/>
            <person name="Floudas D."/>
            <person name="Copeland A."/>
            <person name="Barry K.W."/>
            <person name="Cichocki N."/>
            <person name="Veneault-Fourrey C."/>
            <person name="LaButti K."/>
            <person name="Lindquist E.A."/>
            <person name="Lipzen A."/>
            <person name="Lundell T."/>
            <person name="Morin E."/>
            <person name="Murat C."/>
            <person name="Riley R."/>
            <person name="Ohm R."/>
            <person name="Sun H."/>
            <person name="Tunlid A."/>
            <person name="Henrissat B."/>
            <person name="Grigoriev I.V."/>
            <person name="Hibbett D.S."/>
            <person name="Martin F."/>
        </authorList>
    </citation>
    <scope>NUCLEOTIDE SEQUENCE [LARGE SCALE GENOMIC DNA]</scope>
    <source>
        <strain evidence="1 2">FD-317 M1</strain>
    </source>
</reference>
<dbReference type="Proteomes" id="UP000053593">
    <property type="component" value="Unassembled WGS sequence"/>
</dbReference>
<organism evidence="1 2">
    <name type="scientific">Collybiopsis luxurians FD-317 M1</name>
    <dbReference type="NCBI Taxonomy" id="944289"/>
    <lineage>
        <taxon>Eukaryota</taxon>
        <taxon>Fungi</taxon>
        <taxon>Dikarya</taxon>
        <taxon>Basidiomycota</taxon>
        <taxon>Agaricomycotina</taxon>
        <taxon>Agaricomycetes</taxon>
        <taxon>Agaricomycetidae</taxon>
        <taxon>Agaricales</taxon>
        <taxon>Marasmiineae</taxon>
        <taxon>Omphalotaceae</taxon>
        <taxon>Collybiopsis</taxon>
        <taxon>Collybiopsis luxurians</taxon>
    </lineage>
</organism>